<dbReference type="PANTHER" id="PTHR43156">
    <property type="entry name" value="STAGE II SPORULATION PROTEIN E-RELATED"/>
    <property type="match status" value="1"/>
</dbReference>
<dbReference type="PANTHER" id="PTHR43156:SF2">
    <property type="entry name" value="STAGE II SPORULATION PROTEIN E"/>
    <property type="match status" value="1"/>
</dbReference>
<dbReference type="InterPro" id="IPR003018">
    <property type="entry name" value="GAF"/>
</dbReference>
<proteinExistence type="predicted"/>
<dbReference type="SUPFAM" id="SSF81606">
    <property type="entry name" value="PP2C-like"/>
    <property type="match status" value="1"/>
</dbReference>
<keyword evidence="4" id="KW-0597">Phosphoprotein</keyword>
<dbReference type="Proteomes" id="UP001056708">
    <property type="component" value="Chromosome"/>
</dbReference>
<dbReference type="InterPro" id="IPR011006">
    <property type="entry name" value="CheY-like_superfamily"/>
</dbReference>
<reference evidence="6" key="1">
    <citation type="submission" date="2022-06" db="EMBL/GenBank/DDBJ databases">
        <title>Genome sequence of Phormidium yuhuli AB48 isolated from an industrial photobioreactor environment.</title>
        <authorList>
            <person name="Qiu Y."/>
            <person name="Noonan A.J.C."/>
            <person name="Dofher K."/>
            <person name="Koch M."/>
            <person name="Kieft B."/>
            <person name="Lin X."/>
            <person name="Ziels R.M."/>
            <person name="Hallam S.J."/>
        </authorList>
    </citation>
    <scope>NUCLEOTIDE SEQUENCE</scope>
    <source>
        <strain evidence="6">AB48</strain>
    </source>
</reference>
<dbReference type="InterPro" id="IPR052016">
    <property type="entry name" value="Bact_Sigma-Reg"/>
</dbReference>
<evidence type="ECO:0000256" key="1">
    <source>
        <dbReference type="ARBA" id="ARBA00022679"/>
    </source>
</evidence>
<dbReference type="InterPro" id="IPR036457">
    <property type="entry name" value="PPM-type-like_dom_sf"/>
</dbReference>
<dbReference type="Pfam" id="PF00072">
    <property type="entry name" value="Response_reg"/>
    <property type="match status" value="1"/>
</dbReference>
<dbReference type="Gene3D" id="3.30.450.40">
    <property type="match status" value="1"/>
</dbReference>
<dbReference type="Gene3D" id="3.40.50.2300">
    <property type="match status" value="1"/>
</dbReference>
<evidence type="ECO:0000313" key="6">
    <source>
        <dbReference type="EMBL" id="USR91226.1"/>
    </source>
</evidence>
<dbReference type="InterPro" id="IPR001789">
    <property type="entry name" value="Sig_transdc_resp-reg_receiver"/>
</dbReference>
<feature type="modified residue" description="4-aspartylphosphate" evidence="4">
    <location>
        <position position="59"/>
    </location>
</feature>
<dbReference type="InterPro" id="IPR029016">
    <property type="entry name" value="GAF-like_dom_sf"/>
</dbReference>
<dbReference type="InterPro" id="IPR001932">
    <property type="entry name" value="PPM-type_phosphatase-like_dom"/>
</dbReference>
<dbReference type="Gene3D" id="3.60.40.10">
    <property type="entry name" value="PPM-type phosphatase domain"/>
    <property type="match status" value="1"/>
</dbReference>
<evidence type="ECO:0000256" key="2">
    <source>
        <dbReference type="ARBA" id="ARBA00022777"/>
    </source>
</evidence>
<dbReference type="SUPFAM" id="SSF52172">
    <property type="entry name" value="CheY-like"/>
    <property type="match status" value="1"/>
</dbReference>
<keyword evidence="2" id="KW-0418">Kinase</keyword>
<dbReference type="CDD" id="cd17569">
    <property type="entry name" value="REC_HupR-like"/>
    <property type="match status" value="1"/>
</dbReference>
<gene>
    <name evidence="6" type="ORF">NEA10_00335</name>
</gene>
<accession>A0ABY5ASA4</accession>
<evidence type="ECO:0000256" key="4">
    <source>
        <dbReference type="PROSITE-ProRule" id="PRU00169"/>
    </source>
</evidence>
<dbReference type="SMART" id="SM00331">
    <property type="entry name" value="PP2C_SIG"/>
    <property type="match status" value="1"/>
</dbReference>
<dbReference type="SUPFAM" id="SSF55781">
    <property type="entry name" value="GAF domain-like"/>
    <property type="match status" value="1"/>
</dbReference>
<dbReference type="EMBL" id="CP098611">
    <property type="protein sequence ID" value="USR91226.1"/>
    <property type="molecule type" value="Genomic_DNA"/>
</dbReference>
<evidence type="ECO:0000259" key="5">
    <source>
        <dbReference type="PROSITE" id="PS50110"/>
    </source>
</evidence>
<dbReference type="PROSITE" id="PS50110">
    <property type="entry name" value="RESPONSE_REGULATORY"/>
    <property type="match status" value="1"/>
</dbReference>
<keyword evidence="3" id="KW-0378">Hydrolase</keyword>
<dbReference type="SMART" id="SM00065">
    <property type="entry name" value="GAF"/>
    <property type="match status" value="1"/>
</dbReference>
<evidence type="ECO:0000256" key="3">
    <source>
        <dbReference type="ARBA" id="ARBA00022801"/>
    </source>
</evidence>
<dbReference type="RefSeq" id="WP_252663256.1">
    <property type="nucleotide sequence ID" value="NZ_CP098611.1"/>
</dbReference>
<keyword evidence="7" id="KW-1185">Reference proteome</keyword>
<evidence type="ECO:0000313" key="7">
    <source>
        <dbReference type="Proteomes" id="UP001056708"/>
    </source>
</evidence>
<sequence>MSRGKEKKLKLLVVDDETDNLDLLYRTFRREFQVYKAESALSALQVLEERGEMAIIISDQRMPEMNGTEFLSKTVDRYPDTIRILLTGYTDVEDLVEAINSGQVFKYITKPWNPEELKTVVQQASETYKVVKQRTNELNRILRRESLLNAIMTAVRESLDYESMLATIVETVGRNFDASGTKLYPVEGEKLRSSGAVSYRSDESEELAASPYNEDLVQSVVQGREREWVQDDESSTSHLAVPLIYQQNLLAILALYQTGSDSPWSDEDVRLLELVAEQAALALSQARLYQRTQEQAEKMLAELDVARQIQSNLLRQSLPESETEKVQACCYPARGVGGDFFEVYPHPQGDLWLALGDVSGKGVPAALFMASAMSVMRRELAQDNPPPPDEMMQNLNRSLSDDLISNNCFITMVLARYTPATRQLVYANAGHIYPLIWPHRSMVQEVQDGKPVTAEPNFLKTRGIPLGILPVWKAKAGDLTLKSGDVFLLTSDGITEASVTQVDETGQETTVMLQQEGLWDLLQQEGSPMDLSHLLDRVRGNTQEQEDDQTILSLEVL</sequence>
<organism evidence="6 7">
    <name type="scientific">Phormidium yuhuli AB48</name>
    <dbReference type="NCBI Taxonomy" id="2940671"/>
    <lineage>
        <taxon>Bacteria</taxon>
        <taxon>Bacillati</taxon>
        <taxon>Cyanobacteriota</taxon>
        <taxon>Cyanophyceae</taxon>
        <taxon>Oscillatoriophycideae</taxon>
        <taxon>Oscillatoriales</taxon>
        <taxon>Oscillatoriaceae</taxon>
        <taxon>Phormidium</taxon>
        <taxon>Phormidium yuhuli</taxon>
    </lineage>
</organism>
<dbReference type="SMART" id="SM00448">
    <property type="entry name" value="REC"/>
    <property type="match status" value="1"/>
</dbReference>
<dbReference type="Pfam" id="PF01590">
    <property type="entry name" value="GAF"/>
    <property type="match status" value="1"/>
</dbReference>
<keyword evidence="1" id="KW-0808">Transferase</keyword>
<dbReference type="Pfam" id="PF07228">
    <property type="entry name" value="SpoIIE"/>
    <property type="match status" value="1"/>
</dbReference>
<feature type="domain" description="Response regulatory" evidence="5">
    <location>
        <begin position="10"/>
        <end position="125"/>
    </location>
</feature>
<protein>
    <submittedName>
        <fullName evidence="6">SpoIIE family protein phosphatase</fullName>
    </submittedName>
</protein>
<name>A0ABY5ASA4_9CYAN</name>